<sequence length="94" mass="10805">MGLLPILAYQMQKGFLYDADRDVYVCPRGEELTYATTDRDGYRHYTPNPVDVRNASLPVECTQNQKHQKNITRHVWEDNKRQLGEGESFSITGG</sequence>
<proteinExistence type="predicted"/>
<reference evidence="1 2" key="1">
    <citation type="submission" date="2022-04" db="EMBL/GenBank/DDBJ databases">
        <title>Halobacillus sp. isolated from saltern.</title>
        <authorList>
            <person name="Won M."/>
            <person name="Lee C.-M."/>
            <person name="Woen H.-Y."/>
            <person name="Kwon S.-W."/>
        </authorList>
    </citation>
    <scope>NUCLEOTIDE SEQUENCE [LARGE SCALE GENOMIC DNA]</scope>
    <source>
        <strain evidence="1 2">SSTM10-2</strain>
    </source>
</reference>
<protein>
    <submittedName>
        <fullName evidence="1">Uncharacterized protein</fullName>
    </submittedName>
</protein>
<name>A0ABY4GXP2_9BACI</name>
<evidence type="ECO:0000313" key="1">
    <source>
        <dbReference type="EMBL" id="UOQ92480.1"/>
    </source>
</evidence>
<organism evidence="1 2">
    <name type="scientific">Halobacillus shinanisalinarum</name>
    <dbReference type="NCBI Taxonomy" id="2932258"/>
    <lineage>
        <taxon>Bacteria</taxon>
        <taxon>Bacillati</taxon>
        <taxon>Bacillota</taxon>
        <taxon>Bacilli</taxon>
        <taxon>Bacillales</taxon>
        <taxon>Bacillaceae</taxon>
        <taxon>Halobacillus</taxon>
    </lineage>
</organism>
<evidence type="ECO:0000313" key="2">
    <source>
        <dbReference type="Proteomes" id="UP000831880"/>
    </source>
</evidence>
<dbReference type="RefSeq" id="WP_244752088.1">
    <property type="nucleotide sequence ID" value="NZ_CP095074.1"/>
</dbReference>
<dbReference type="EMBL" id="CP095074">
    <property type="protein sequence ID" value="UOQ92480.1"/>
    <property type="molecule type" value="Genomic_DNA"/>
</dbReference>
<accession>A0ABY4GXP2</accession>
<dbReference type="Proteomes" id="UP000831880">
    <property type="component" value="Chromosome"/>
</dbReference>
<keyword evidence="2" id="KW-1185">Reference proteome</keyword>
<gene>
    <name evidence="1" type="ORF">MUO14_18790</name>
</gene>